<dbReference type="Proteomes" id="UP001501115">
    <property type="component" value="Unassembled WGS sequence"/>
</dbReference>
<organism evidence="2 3">
    <name type="scientific">Streptomyces venetus</name>
    <dbReference type="NCBI Taxonomy" id="1701086"/>
    <lineage>
        <taxon>Bacteria</taxon>
        <taxon>Bacillati</taxon>
        <taxon>Actinomycetota</taxon>
        <taxon>Actinomycetes</taxon>
        <taxon>Kitasatosporales</taxon>
        <taxon>Streptomycetaceae</taxon>
        <taxon>Streptomyces</taxon>
    </lineage>
</organism>
<evidence type="ECO:0000256" key="1">
    <source>
        <dbReference type="SAM" id="MobiDB-lite"/>
    </source>
</evidence>
<feature type="compositionally biased region" description="Low complexity" evidence="1">
    <location>
        <begin position="32"/>
        <end position="45"/>
    </location>
</feature>
<keyword evidence="3" id="KW-1185">Reference proteome</keyword>
<proteinExistence type="predicted"/>
<reference evidence="3" key="1">
    <citation type="journal article" date="2019" name="Int. J. Syst. Evol. Microbiol.">
        <title>The Global Catalogue of Microorganisms (GCM) 10K type strain sequencing project: providing services to taxonomists for standard genome sequencing and annotation.</title>
        <authorList>
            <consortium name="The Broad Institute Genomics Platform"/>
            <consortium name="The Broad Institute Genome Sequencing Center for Infectious Disease"/>
            <person name="Wu L."/>
            <person name="Ma J."/>
        </authorList>
    </citation>
    <scope>NUCLEOTIDE SEQUENCE [LARGE SCALE GENOMIC DNA]</scope>
    <source>
        <strain evidence="3">JCM 31290</strain>
    </source>
</reference>
<dbReference type="EMBL" id="BAABET010000013">
    <property type="protein sequence ID" value="GAA4335128.1"/>
    <property type="molecule type" value="Genomic_DNA"/>
</dbReference>
<evidence type="ECO:0000313" key="3">
    <source>
        <dbReference type="Proteomes" id="UP001501115"/>
    </source>
</evidence>
<feature type="region of interest" description="Disordered" evidence="1">
    <location>
        <begin position="1"/>
        <end position="91"/>
    </location>
</feature>
<feature type="compositionally biased region" description="Polar residues" evidence="1">
    <location>
        <begin position="1"/>
        <end position="13"/>
    </location>
</feature>
<protein>
    <submittedName>
        <fullName evidence="2">Uncharacterized protein</fullName>
    </submittedName>
</protein>
<comment type="caution">
    <text evidence="2">The sequence shown here is derived from an EMBL/GenBank/DDBJ whole genome shotgun (WGS) entry which is preliminary data.</text>
</comment>
<sequence>MIPPRNCTSTTPGSYDGPFASVPPGPPKRGNGALAPPGAGARSPPGGLPGRGACPVGSGRPAMPSAGTGIPPLADADGAFPPGTGISPGLPGAGADAIPGIGICPSAGLPATAFIPGSGIPAALVAIGRAGVPDVAGTGMSDAVCGCFSGPLPSDRFPCLDMVPPRDDGGTLRMR</sequence>
<accession>A0ABP8H705</accession>
<evidence type="ECO:0000313" key="2">
    <source>
        <dbReference type="EMBL" id="GAA4335128.1"/>
    </source>
</evidence>
<gene>
    <name evidence="2" type="ORF">GCM10023086_67390</name>
</gene>
<name>A0ABP8H705_9ACTN</name>